<organism evidence="2 3">
    <name type="scientific">Hibiscus sabdariffa</name>
    <name type="common">roselle</name>
    <dbReference type="NCBI Taxonomy" id="183260"/>
    <lineage>
        <taxon>Eukaryota</taxon>
        <taxon>Viridiplantae</taxon>
        <taxon>Streptophyta</taxon>
        <taxon>Embryophyta</taxon>
        <taxon>Tracheophyta</taxon>
        <taxon>Spermatophyta</taxon>
        <taxon>Magnoliopsida</taxon>
        <taxon>eudicotyledons</taxon>
        <taxon>Gunneridae</taxon>
        <taxon>Pentapetalae</taxon>
        <taxon>rosids</taxon>
        <taxon>malvids</taxon>
        <taxon>Malvales</taxon>
        <taxon>Malvaceae</taxon>
        <taxon>Malvoideae</taxon>
        <taxon>Hibiscus</taxon>
    </lineage>
</organism>
<sequence>MDVADAIPIQVAMPTPPASEQAEPSTPAGAQPSPAATPQATPTNNPTNIQAATSEQQESGAATPDTPLGTATPSPPPSPAQPKEAAPLYILQLRNQLQRVEARQLQFMEETKTTAQPSDGVGNTEQVHYSSNDENDVFDWHTPLEHQASPRHLPAARDIPESSTAKKGKAPVHTEG</sequence>
<comment type="caution">
    <text evidence="2">The sequence shown here is derived from an EMBL/GenBank/DDBJ whole genome shotgun (WGS) entry which is preliminary data.</text>
</comment>
<dbReference type="Proteomes" id="UP001472677">
    <property type="component" value="Unassembled WGS sequence"/>
</dbReference>
<evidence type="ECO:0000313" key="3">
    <source>
        <dbReference type="Proteomes" id="UP001472677"/>
    </source>
</evidence>
<evidence type="ECO:0000256" key="1">
    <source>
        <dbReference type="SAM" id="MobiDB-lite"/>
    </source>
</evidence>
<gene>
    <name evidence="2" type="ORF">V6N12_047338</name>
</gene>
<evidence type="ECO:0000313" key="2">
    <source>
        <dbReference type="EMBL" id="KAK8533936.1"/>
    </source>
</evidence>
<feature type="compositionally biased region" description="Low complexity" evidence="1">
    <location>
        <begin position="24"/>
        <end position="53"/>
    </location>
</feature>
<accession>A0ABR2DAL0</accession>
<feature type="region of interest" description="Disordered" evidence="1">
    <location>
        <begin position="148"/>
        <end position="176"/>
    </location>
</feature>
<reference evidence="2 3" key="1">
    <citation type="journal article" date="2024" name="G3 (Bethesda)">
        <title>Genome assembly of Hibiscus sabdariffa L. provides insights into metabolisms of medicinal natural products.</title>
        <authorList>
            <person name="Kim T."/>
        </authorList>
    </citation>
    <scope>NUCLEOTIDE SEQUENCE [LARGE SCALE GENOMIC DNA]</scope>
    <source>
        <strain evidence="2">TK-2024</strain>
        <tissue evidence="2">Old leaves</tissue>
    </source>
</reference>
<protein>
    <submittedName>
        <fullName evidence="2">Uncharacterized protein</fullName>
    </submittedName>
</protein>
<proteinExistence type="predicted"/>
<keyword evidence="3" id="KW-1185">Reference proteome</keyword>
<feature type="region of interest" description="Disordered" evidence="1">
    <location>
        <begin position="1"/>
        <end position="90"/>
    </location>
</feature>
<dbReference type="EMBL" id="JBBPBM010000032">
    <property type="protein sequence ID" value="KAK8533936.1"/>
    <property type="molecule type" value="Genomic_DNA"/>
</dbReference>
<name>A0ABR2DAL0_9ROSI</name>